<name>A0AAE4VJE1_MYCFO</name>
<gene>
    <name evidence="1" type="ORF">R4485_30070</name>
</gene>
<organism evidence="1 2">
    <name type="scientific">Mycolicibacterium fortuitum</name>
    <name type="common">Mycobacterium fortuitum</name>
    <dbReference type="NCBI Taxonomy" id="1766"/>
    <lineage>
        <taxon>Bacteria</taxon>
        <taxon>Bacillati</taxon>
        <taxon>Actinomycetota</taxon>
        <taxon>Actinomycetes</taxon>
        <taxon>Mycobacteriales</taxon>
        <taxon>Mycobacteriaceae</taxon>
        <taxon>Mycolicibacterium</taxon>
    </lineage>
</organism>
<proteinExistence type="predicted"/>
<dbReference type="Pfam" id="PF22014">
    <property type="entry name" value="DUF6932"/>
    <property type="match status" value="1"/>
</dbReference>
<reference evidence="1" key="1">
    <citation type="submission" date="2023-10" db="EMBL/GenBank/DDBJ databases">
        <title>Mycolicibacterium fortuitum clinical isolates causing pulmonary infections in humans.</title>
        <authorList>
            <person name="Mejia-Ponce P.M."/>
            <person name="Zenteno-Cuevas R."/>
            <person name="Licona-Cassani C."/>
        </authorList>
    </citation>
    <scope>NUCLEOTIDE SEQUENCE</scope>
    <source>
        <strain evidence="1">M8</strain>
    </source>
</reference>
<dbReference type="Proteomes" id="UP001186041">
    <property type="component" value="Unassembled WGS sequence"/>
</dbReference>
<dbReference type="InterPro" id="IPR053860">
    <property type="entry name" value="DUF6932"/>
</dbReference>
<evidence type="ECO:0000313" key="2">
    <source>
        <dbReference type="Proteomes" id="UP001186041"/>
    </source>
</evidence>
<dbReference type="AlphaFoldDB" id="A0AAE4VJE1"/>
<accession>A0AAE4VJE1</accession>
<sequence>MLPPCSDDEFGVLPASTQPHQATLAEIRQRFVQEAPVGRERRALIADVLEVHIALIRRLFSGVDIRIWLDGGFITHKRWKEPRDADLVVLVPGAELERADRDAAAPLWTMANVQAARGAADNGRVIVTPKLHTGLGLTDAYVAVADTPIQVENWRRRWSTVKGPDGHEVAGMAKGFVEVIG</sequence>
<comment type="caution">
    <text evidence="1">The sequence shown here is derived from an EMBL/GenBank/DDBJ whole genome shotgun (WGS) entry which is preliminary data.</text>
</comment>
<protein>
    <submittedName>
        <fullName evidence="1">Uncharacterized protein</fullName>
    </submittedName>
</protein>
<dbReference type="EMBL" id="JAWLVV010000039">
    <property type="protein sequence ID" value="MDV7294410.1"/>
    <property type="molecule type" value="Genomic_DNA"/>
</dbReference>
<dbReference type="RefSeq" id="WP_317722650.1">
    <property type="nucleotide sequence ID" value="NZ_JAWLVK010000038.1"/>
</dbReference>
<evidence type="ECO:0000313" key="1">
    <source>
        <dbReference type="EMBL" id="MDV7294410.1"/>
    </source>
</evidence>